<reference evidence="4 5" key="1">
    <citation type="submission" date="2024-10" db="EMBL/GenBank/DDBJ databases">
        <title>Updated reference genomes for cyclostephanoid diatoms.</title>
        <authorList>
            <person name="Roberts W.R."/>
            <person name="Alverson A.J."/>
        </authorList>
    </citation>
    <scope>NUCLEOTIDE SEQUENCE [LARGE SCALE GENOMIC DNA]</scope>
    <source>
        <strain evidence="4 5">AJA010-31</strain>
    </source>
</reference>
<protein>
    <submittedName>
        <fullName evidence="4">Uncharacterized protein</fullName>
    </submittedName>
</protein>
<evidence type="ECO:0000256" key="1">
    <source>
        <dbReference type="SAM" id="MobiDB-lite"/>
    </source>
</evidence>
<dbReference type="InterPro" id="IPR052776">
    <property type="entry name" value="Chloro_ReproSupport/MetalTrans"/>
</dbReference>
<keyword evidence="2" id="KW-1133">Transmembrane helix</keyword>
<feature type="transmembrane region" description="Helical" evidence="2">
    <location>
        <begin position="89"/>
        <end position="113"/>
    </location>
</feature>
<gene>
    <name evidence="4" type="ORF">ACHAWO_007442</name>
</gene>
<accession>A0ABD3NX69</accession>
<keyword evidence="2" id="KW-0472">Membrane</keyword>
<name>A0ABD3NX69_9STRA</name>
<feature type="transmembrane region" description="Helical" evidence="2">
    <location>
        <begin position="348"/>
        <end position="370"/>
    </location>
</feature>
<keyword evidence="3" id="KW-0732">Signal</keyword>
<comment type="caution">
    <text evidence="4">The sequence shown here is derived from an EMBL/GenBank/DDBJ whole genome shotgun (WGS) entry which is preliminary data.</text>
</comment>
<feature type="signal peptide" evidence="3">
    <location>
        <begin position="1"/>
        <end position="16"/>
    </location>
</feature>
<feature type="transmembrane region" description="Helical" evidence="2">
    <location>
        <begin position="128"/>
        <end position="150"/>
    </location>
</feature>
<keyword evidence="2" id="KW-0812">Transmembrane</keyword>
<dbReference type="Proteomes" id="UP001530400">
    <property type="component" value="Unassembled WGS sequence"/>
</dbReference>
<feature type="region of interest" description="Disordered" evidence="1">
    <location>
        <begin position="307"/>
        <end position="333"/>
    </location>
</feature>
<evidence type="ECO:0000313" key="5">
    <source>
        <dbReference type="Proteomes" id="UP001530400"/>
    </source>
</evidence>
<dbReference type="AlphaFoldDB" id="A0ABD3NX69"/>
<dbReference type="EMBL" id="JALLPJ020000908">
    <property type="protein sequence ID" value="KAL3780029.1"/>
    <property type="molecule type" value="Genomic_DNA"/>
</dbReference>
<feature type="chain" id="PRO_5044780145" evidence="3">
    <location>
        <begin position="17"/>
        <end position="467"/>
    </location>
</feature>
<evidence type="ECO:0000256" key="3">
    <source>
        <dbReference type="SAM" id="SignalP"/>
    </source>
</evidence>
<organism evidence="4 5">
    <name type="scientific">Cyclotella atomus</name>
    <dbReference type="NCBI Taxonomy" id="382360"/>
    <lineage>
        <taxon>Eukaryota</taxon>
        <taxon>Sar</taxon>
        <taxon>Stramenopiles</taxon>
        <taxon>Ochrophyta</taxon>
        <taxon>Bacillariophyta</taxon>
        <taxon>Coscinodiscophyceae</taxon>
        <taxon>Thalassiosirophycidae</taxon>
        <taxon>Stephanodiscales</taxon>
        <taxon>Stephanodiscaceae</taxon>
        <taxon>Cyclotella</taxon>
    </lineage>
</organism>
<evidence type="ECO:0000256" key="2">
    <source>
        <dbReference type="SAM" id="Phobius"/>
    </source>
</evidence>
<feature type="transmembrane region" description="Helical" evidence="2">
    <location>
        <begin position="390"/>
        <end position="415"/>
    </location>
</feature>
<dbReference type="PANTHER" id="PTHR33876">
    <property type="entry name" value="UNNAMED PRODUCT"/>
    <property type="match status" value="1"/>
</dbReference>
<feature type="transmembrane region" description="Helical" evidence="2">
    <location>
        <begin position="436"/>
        <end position="459"/>
    </location>
</feature>
<evidence type="ECO:0000313" key="4">
    <source>
        <dbReference type="EMBL" id="KAL3780029.1"/>
    </source>
</evidence>
<dbReference type="PANTHER" id="PTHR33876:SF4">
    <property type="entry name" value="CHLOROPLAST PROTEIN FOR GROWTH AND FERTILITY 2"/>
    <property type="match status" value="1"/>
</dbReference>
<sequence>MSVLLELLNTSVLVGALHTLAAPNLAALATLSGIDILNQSENDVDDYRNKQRPPNLAALATLSGIDILNQSENDVDDYRNKQRRKGGSFFLGMQWGLGNTFGILFVGAIVVILQTGDPRGDWEWMDDWLRIVMQAFVGVFLLILGIYGLVKALRNRELNTLDLQFKKSVADAESNYSVGIGSAITEIVVNHVDLEELSEGSAKSARRNPVIMRRASTIGEDSIVQKMTTCLRDDVRNGDALEETLGLSEYEITKWRAAKNVSSSIAMYADDDYSTSSKSLANTNLSSSFTTVKSEWADMLKEGYLDGTPDEEEDVEVVKTKDANSIRTGSDTSSRQSSKFLLRKMSKCVNCLYCTPGLLAFFAGMVYGLSGPGDILALMPAAKLEQVHLAVLYVAMFCVSSTVVMGLFSLVYRSICKKIVERAGKRDDRDSFGRAFLIECGSAFLSLVVGIVWITLLAIGELDVVAP</sequence>
<proteinExistence type="predicted"/>
<keyword evidence="5" id="KW-1185">Reference proteome</keyword>